<dbReference type="CDD" id="cd16325">
    <property type="entry name" value="LolA"/>
    <property type="match status" value="1"/>
</dbReference>
<dbReference type="Gene3D" id="2.50.20.10">
    <property type="entry name" value="Lipoprotein localisation LolA/LolB/LppX"/>
    <property type="match status" value="1"/>
</dbReference>
<evidence type="ECO:0000256" key="2">
    <source>
        <dbReference type="SAM" id="SignalP"/>
    </source>
</evidence>
<accession>A0A7K1SXF1</accession>
<feature type="signal peptide" evidence="2">
    <location>
        <begin position="1"/>
        <end position="24"/>
    </location>
</feature>
<name>A0A7K1SXF1_9SPHI</name>
<keyword evidence="1 2" id="KW-0732">Signal</keyword>
<keyword evidence="4" id="KW-1185">Reference proteome</keyword>
<protein>
    <submittedName>
        <fullName evidence="3">Outer membrane lipoprotein carrier protein LolA</fullName>
    </submittedName>
</protein>
<dbReference type="RefSeq" id="WP_157566861.1">
    <property type="nucleotide sequence ID" value="NZ_WPIK01000008.1"/>
</dbReference>
<dbReference type="PANTHER" id="PTHR35869">
    <property type="entry name" value="OUTER-MEMBRANE LIPOPROTEIN CARRIER PROTEIN"/>
    <property type="match status" value="1"/>
</dbReference>
<sequence>MILKKAFICALVLCAGVSTLKAQTDPKAKAILDGVSKKYRSFSAIKSDFTYVLDNPQENIKSYKQSGTIIANPKSNKFRVTIYDGSGSQKTISQEIISDGKTQWTYSRKDNEVQVNDADNNPQSLNPAQIFTIYEKGYKYLFTGEVKQQGIIYQQIDLTPMDSKKPFFKIKLQVNKAKSLIYSAAIFDKNGNKYTYILSSAATDYKGPDAIFGFNKKNYPGVEVVDLR</sequence>
<dbReference type="PANTHER" id="PTHR35869:SF1">
    <property type="entry name" value="OUTER-MEMBRANE LIPOPROTEIN CARRIER PROTEIN"/>
    <property type="match status" value="1"/>
</dbReference>
<keyword evidence="3" id="KW-0449">Lipoprotein</keyword>
<dbReference type="EMBL" id="WPIK01000008">
    <property type="protein sequence ID" value="MVN22011.1"/>
    <property type="molecule type" value="Genomic_DNA"/>
</dbReference>
<evidence type="ECO:0000313" key="3">
    <source>
        <dbReference type="EMBL" id="MVN22011.1"/>
    </source>
</evidence>
<feature type="chain" id="PRO_5029525284" evidence="2">
    <location>
        <begin position="25"/>
        <end position="228"/>
    </location>
</feature>
<dbReference type="Pfam" id="PF03548">
    <property type="entry name" value="LolA"/>
    <property type="match status" value="1"/>
</dbReference>
<gene>
    <name evidence="3" type="ORF">GO621_10740</name>
</gene>
<dbReference type="InterPro" id="IPR004564">
    <property type="entry name" value="OM_lipoprot_carrier_LolA-like"/>
</dbReference>
<reference evidence="3 4" key="1">
    <citation type="submission" date="2019-12" db="EMBL/GenBank/DDBJ databases">
        <title>Mucilaginibacter sp. HMF7410 genome sequencing and assembly.</title>
        <authorList>
            <person name="Kang H."/>
            <person name="Cha I."/>
            <person name="Kim H."/>
            <person name="Joh K."/>
        </authorList>
    </citation>
    <scope>NUCLEOTIDE SEQUENCE [LARGE SCALE GENOMIC DNA]</scope>
    <source>
        <strain evidence="3 4">HMF7410</strain>
    </source>
</reference>
<dbReference type="InterPro" id="IPR029046">
    <property type="entry name" value="LolA/LolB/LppX"/>
</dbReference>
<dbReference type="SUPFAM" id="SSF89392">
    <property type="entry name" value="Prokaryotic lipoproteins and lipoprotein localization factors"/>
    <property type="match status" value="1"/>
</dbReference>
<dbReference type="AlphaFoldDB" id="A0A7K1SXF1"/>
<organism evidence="3 4">
    <name type="scientific">Mucilaginibacter arboris</name>
    <dbReference type="NCBI Taxonomy" id="2682090"/>
    <lineage>
        <taxon>Bacteria</taxon>
        <taxon>Pseudomonadati</taxon>
        <taxon>Bacteroidota</taxon>
        <taxon>Sphingobacteriia</taxon>
        <taxon>Sphingobacteriales</taxon>
        <taxon>Sphingobacteriaceae</taxon>
        <taxon>Mucilaginibacter</taxon>
    </lineage>
</organism>
<evidence type="ECO:0000313" key="4">
    <source>
        <dbReference type="Proteomes" id="UP000462014"/>
    </source>
</evidence>
<proteinExistence type="predicted"/>
<comment type="caution">
    <text evidence="3">The sequence shown here is derived from an EMBL/GenBank/DDBJ whole genome shotgun (WGS) entry which is preliminary data.</text>
</comment>
<dbReference type="Proteomes" id="UP000462014">
    <property type="component" value="Unassembled WGS sequence"/>
</dbReference>
<evidence type="ECO:0000256" key="1">
    <source>
        <dbReference type="ARBA" id="ARBA00022729"/>
    </source>
</evidence>